<accession>A0A9R0QMY3</accession>
<dbReference type="Pfam" id="PF07762">
    <property type="entry name" value="DUF1618"/>
    <property type="match status" value="1"/>
</dbReference>
<dbReference type="Proteomes" id="UP000324705">
    <property type="component" value="Chromosome 1B"/>
</dbReference>
<evidence type="ECO:0000313" key="3">
    <source>
        <dbReference type="EMBL" id="VAH13427.1"/>
    </source>
</evidence>
<dbReference type="EMBL" id="LT934112">
    <property type="protein sequence ID" value="VAH13427.1"/>
    <property type="molecule type" value="Genomic_DNA"/>
</dbReference>
<evidence type="ECO:0000256" key="1">
    <source>
        <dbReference type="SAM" id="MobiDB-lite"/>
    </source>
</evidence>
<feature type="region of interest" description="Disordered" evidence="1">
    <location>
        <begin position="1"/>
        <end position="20"/>
    </location>
</feature>
<keyword evidence="4" id="KW-1185">Reference proteome</keyword>
<gene>
    <name evidence="3" type="ORF">TRITD_1Bv1G021020</name>
</gene>
<dbReference type="InterPro" id="IPR011676">
    <property type="entry name" value="DUF1618"/>
</dbReference>
<dbReference type="PANTHER" id="PTHR33074:SF49">
    <property type="entry name" value="OS07G0258000 PROTEIN"/>
    <property type="match status" value="1"/>
</dbReference>
<dbReference type="PANTHER" id="PTHR33074">
    <property type="entry name" value="EXPRESSED PROTEIN-RELATED"/>
    <property type="match status" value="1"/>
</dbReference>
<name>A0A9R0QMY3_TRITD</name>
<feature type="region of interest" description="Disordered" evidence="1">
    <location>
        <begin position="481"/>
        <end position="501"/>
    </location>
</feature>
<reference evidence="3 4" key="1">
    <citation type="submission" date="2017-09" db="EMBL/GenBank/DDBJ databases">
        <authorList>
            <consortium name="International Durum Wheat Genome Sequencing Consortium (IDWGSC)"/>
            <person name="Milanesi L."/>
        </authorList>
    </citation>
    <scope>NUCLEOTIDE SEQUENCE [LARGE SCALE GENOMIC DNA]</scope>
    <source>
        <strain evidence="4">cv. Svevo</strain>
    </source>
</reference>
<dbReference type="OMA" id="RRIKCAQ"/>
<organism evidence="3 4">
    <name type="scientific">Triticum turgidum subsp. durum</name>
    <name type="common">Durum wheat</name>
    <name type="synonym">Triticum durum</name>
    <dbReference type="NCBI Taxonomy" id="4567"/>
    <lineage>
        <taxon>Eukaryota</taxon>
        <taxon>Viridiplantae</taxon>
        <taxon>Streptophyta</taxon>
        <taxon>Embryophyta</taxon>
        <taxon>Tracheophyta</taxon>
        <taxon>Spermatophyta</taxon>
        <taxon>Magnoliopsida</taxon>
        <taxon>Liliopsida</taxon>
        <taxon>Poales</taxon>
        <taxon>Poaceae</taxon>
        <taxon>BOP clade</taxon>
        <taxon>Pooideae</taxon>
        <taxon>Triticodae</taxon>
        <taxon>Triticeae</taxon>
        <taxon>Triticinae</taxon>
        <taxon>Triticum</taxon>
    </lineage>
</organism>
<dbReference type="AlphaFoldDB" id="A0A9R0QMY3"/>
<sequence>MGKFKRGSLNPAAQPPAVVDGGANPPPASCLIDRVAYIADVTNASTAMCNTTDNTDNHGVTIQVTFVVGDPPLVSYLCAHCIGSQFAYDPVIVATEGRLALLAIDIGRSCSGRGRKHYIYYAGDTSRGMDPSLKRLPDPDPAPQSLHRFYDGYHLGLLRRPRPQSQPQLQGGGFLRPPCNYRAQEEEHVSYVVAGLFLKHKPSASGHLFDLYLYSSDTNKWSIQDQEPPLLLLQHQQQRAGGGGFDFVTNKAISIGGEHGGSTTMCFVDLQQGILQYNVLDSIPGLRYCPMPPPLEPNPVTMVQSYPQAFRDVAIIDGGRRIKCAQLHLDVTLNCEDSNWVDWTVPSYHGWKAATWSMDAAYPSSGWRQDSEVVHASEIGSTIDPPLLQLPPYEFDGDQGPPLPLTFEKLHTSLPVISLHDDGKDVVYFMTKVHSYHKAALVIAVDMSNKTTQQVIQFLPGKFMERAFVHSRISKFLSMAPGSSSRLGHKRKHETTRDGDTNDMFVLMSDTVMMEPNNPHPAET</sequence>
<evidence type="ECO:0000259" key="2">
    <source>
        <dbReference type="Pfam" id="PF07762"/>
    </source>
</evidence>
<proteinExistence type="predicted"/>
<evidence type="ECO:0000313" key="4">
    <source>
        <dbReference type="Proteomes" id="UP000324705"/>
    </source>
</evidence>
<dbReference type="Gramene" id="TRITD1Bv1G021020.1">
    <property type="protein sequence ID" value="TRITD1Bv1G021020.1"/>
    <property type="gene ID" value="TRITD1Bv1G021020"/>
</dbReference>
<protein>
    <recommendedName>
        <fullName evidence="2">DUF1618 domain-containing protein</fullName>
    </recommendedName>
</protein>
<feature type="domain" description="DUF1618" evidence="2">
    <location>
        <begin position="268"/>
        <end position="428"/>
    </location>
</feature>